<dbReference type="Gene3D" id="3.40.50.720">
    <property type="entry name" value="NAD(P)-binding Rossmann-like Domain"/>
    <property type="match status" value="1"/>
</dbReference>
<proteinExistence type="inferred from homology"/>
<dbReference type="PANTHER" id="PTHR12286">
    <property type="entry name" value="SACCHAROPINE DEHYDROGENASE-LIKE OXIDOREDUCTASE"/>
    <property type="match status" value="1"/>
</dbReference>
<dbReference type="OrthoDB" id="10268090at2759"/>
<dbReference type="Proteomes" id="UP000091956">
    <property type="component" value="Unassembled WGS sequence"/>
</dbReference>
<gene>
    <name evidence="3" type="ORF">VE01_02396</name>
</gene>
<dbReference type="PANTHER" id="PTHR12286:SF5">
    <property type="entry name" value="SACCHAROPINE DEHYDROGENASE-LIKE OXIDOREDUCTASE"/>
    <property type="match status" value="1"/>
</dbReference>
<dbReference type="AlphaFoldDB" id="A0A1B8GSU3"/>
<evidence type="ECO:0000259" key="2">
    <source>
        <dbReference type="Pfam" id="PF03435"/>
    </source>
</evidence>
<dbReference type="Pfam" id="PF03435">
    <property type="entry name" value="Sacchrp_dh_NADP"/>
    <property type="match status" value="1"/>
</dbReference>
<name>A0A1B8GSU3_9PEZI</name>
<accession>A0A1B8GSU3</accession>
<dbReference type="GeneID" id="28835782"/>
<keyword evidence="4" id="KW-1185">Reference proteome</keyword>
<comment type="similarity">
    <text evidence="1">Belongs to the saccharopine dehydrogenase family.</text>
</comment>
<dbReference type="GO" id="GO:0005739">
    <property type="term" value="C:mitochondrion"/>
    <property type="evidence" value="ECO:0007669"/>
    <property type="project" value="TreeGrafter"/>
</dbReference>
<reference evidence="3 4" key="1">
    <citation type="submission" date="2016-03" db="EMBL/GenBank/DDBJ databases">
        <title>Comparative genomics of Pseudogymnoascus destructans, the fungus causing white-nose syndrome of bats.</title>
        <authorList>
            <person name="Palmer J.M."/>
            <person name="Drees K.P."/>
            <person name="Foster J.T."/>
            <person name="Lindner D.L."/>
        </authorList>
    </citation>
    <scope>NUCLEOTIDE SEQUENCE [LARGE SCALE GENOMIC DNA]</scope>
    <source>
        <strain evidence="3 4">UAMH 10579</strain>
    </source>
</reference>
<dbReference type="InterPro" id="IPR005097">
    <property type="entry name" value="Sacchrp_dh_NADP-bd"/>
</dbReference>
<dbReference type="GO" id="GO:0009247">
    <property type="term" value="P:glycolipid biosynthetic process"/>
    <property type="evidence" value="ECO:0007669"/>
    <property type="project" value="TreeGrafter"/>
</dbReference>
<dbReference type="EMBL" id="KV460214">
    <property type="protein sequence ID" value="OBT98898.1"/>
    <property type="molecule type" value="Genomic_DNA"/>
</dbReference>
<protein>
    <recommendedName>
        <fullName evidence="2">Saccharopine dehydrogenase NADP binding domain-containing protein</fullName>
    </recommendedName>
</protein>
<dbReference type="InterPro" id="IPR051276">
    <property type="entry name" value="Saccharopine_DH-like_oxidrdct"/>
</dbReference>
<evidence type="ECO:0000313" key="3">
    <source>
        <dbReference type="EMBL" id="OBT98898.1"/>
    </source>
</evidence>
<dbReference type="RefSeq" id="XP_018132631.1">
    <property type="nucleotide sequence ID" value="XM_018271906.2"/>
</dbReference>
<dbReference type="SUPFAM" id="SSF51735">
    <property type="entry name" value="NAD(P)-binding Rossmann-fold domains"/>
    <property type="match status" value="1"/>
</dbReference>
<reference evidence="4" key="2">
    <citation type="journal article" date="2018" name="Nat. Commun.">
        <title>Extreme sensitivity to ultraviolet light in the fungal pathogen causing white-nose syndrome of bats.</title>
        <authorList>
            <person name="Palmer J.M."/>
            <person name="Drees K.P."/>
            <person name="Foster J.T."/>
            <person name="Lindner D.L."/>
        </authorList>
    </citation>
    <scope>NUCLEOTIDE SEQUENCE [LARGE SCALE GENOMIC DNA]</scope>
    <source>
        <strain evidence="4">UAMH 10579</strain>
    </source>
</reference>
<dbReference type="InterPro" id="IPR036291">
    <property type="entry name" value="NAD(P)-bd_dom_sf"/>
</dbReference>
<organism evidence="3 4">
    <name type="scientific">Pseudogymnoascus verrucosus</name>
    <dbReference type="NCBI Taxonomy" id="342668"/>
    <lineage>
        <taxon>Eukaryota</taxon>
        <taxon>Fungi</taxon>
        <taxon>Dikarya</taxon>
        <taxon>Ascomycota</taxon>
        <taxon>Pezizomycotina</taxon>
        <taxon>Leotiomycetes</taxon>
        <taxon>Thelebolales</taxon>
        <taxon>Thelebolaceae</taxon>
        <taxon>Pseudogymnoascus</taxon>
    </lineage>
</organism>
<dbReference type="GO" id="GO:0005886">
    <property type="term" value="C:plasma membrane"/>
    <property type="evidence" value="ECO:0007669"/>
    <property type="project" value="TreeGrafter"/>
</dbReference>
<sequence length="412" mass="44333">MSKDKSDREYDLVVVGATGYTGTITATHIAEHLPTNLKWAIAGRSGVKLEALAAELKKLSPDRLQPAIEIVDVEDKSKLSSLVKKARVCISVVSYHHVGAEVIEACIKNRTDYIDTAGSVLHIRNWIDKYHKAAELAGVVLIHSCGAFSAPQDLLTWASVRELAKKFSMKTKELVLSVVSIASDPSGGTIESMMERGAFGAEVLEKAQQPWYLSPTMGKQSSNSTNFFGMRHDSFLGGLSASAINAVQNRAVIHRTWGLLGGGKDYGPNFQYNEYKKASSTLAGVFQILNTRAIGLLLTIPPLKAIAMMFLPVPGEGPDLEKEKNYRVEMEAVAIADVDDDKAAPKVYSHFAYPGGPYHTTGAFLAQGAASLLYVRKLEGGAVGGLLTPAFLGADLIERIQGVGAELSTKIV</sequence>
<dbReference type="GO" id="GO:0005811">
    <property type="term" value="C:lipid droplet"/>
    <property type="evidence" value="ECO:0007669"/>
    <property type="project" value="TreeGrafter"/>
</dbReference>
<evidence type="ECO:0000313" key="4">
    <source>
        <dbReference type="Proteomes" id="UP000091956"/>
    </source>
</evidence>
<evidence type="ECO:0000256" key="1">
    <source>
        <dbReference type="ARBA" id="ARBA00038048"/>
    </source>
</evidence>
<feature type="domain" description="Saccharopine dehydrogenase NADP binding" evidence="2">
    <location>
        <begin position="13"/>
        <end position="142"/>
    </location>
</feature>